<gene>
    <name evidence="1" type="ORF">V1525DRAFT_349570</name>
</gene>
<evidence type="ECO:0000313" key="1">
    <source>
        <dbReference type="EMBL" id="KAK9234781.1"/>
    </source>
</evidence>
<name>A0ACC3ST51_LIPKO</name>
<organism evidence="1 2">
    <name type="scientific">Lipomyces kononenkoae</name>
    <name type="common">Yeast</name>
    <dbReference type="NCBI Taxonomy" id="34357"/>
    <lineage>
        <taxon>Eukaryota</taxon>
        <taxon>Fungi</taxon>
        <taxon>Dikarya</taxon>
        <taxon>Ascomycota</taxon>
        <taxon>Saccharomycotina</taxon>
        <taxon>Lipomycetes</taxon>
        <taxon>Lipomycetales</taxon>
        <taxon>Lipomycetaceae</taxon>
        <taxon>Lipomyces</taxon>
    </lineage>
</organism>
<dbReference type="Proteomes" id="UP001433508">
    <property type="component" value="Unassembled WGS sequence"/>
</dbReference>
<evidence type="ECO:0000313" key="2">
    <source>
        <dbReference type="Proteomes" id="UP001433508"/>
    </source>
</evidence>
<comment type="caution">
    <text evidence="1">The sequence shown here is derived from an EMBL/GenBank/DDBJ whole genome shotgun (WGS) entry which is preliminary data.</text>
</comment>
<reference evidence="2" key="1">
    <citation type="journal article" date="2024" name="Front. Bioeng. Biotechnol.">
        <title>Genome-scale model development and genomic sequencing of the oleaginous clade Lipomyces.</title>
        <authorList>
            <person name="Czajka J.J."/>
            <person name="Han Y."/>
            <person name="Kim J."/>
            <person name="Mondo S.J."/>
            <person name="Hofstad B.A."/>
            <person name="Robles A."/>
            <person name="Haridas S."/>
            <person name="Riley R."/>
            <person name="LaButti K."/>
            <person name="Pangilinan J."/>
            <person name="Andreopoulos W."/>
            <person name="Lipzen A."/>
            <person name="Yan J."/>
            <person name="Wang M."/>
            <person name="Ng V."/>
            <person name="Grigoriev I.V."/>
            <person name="Spatafora J.W."/>
            <person name="Magnuson J.K."/>
            <person name="Baker S.E."/>
            <person name="Pomraning K.R."/>
        </authorList>
    </citation>
    <scope>NUCLEOTIDE SEQUENCE [LARGE SCALE GENOMIC DNA]</scope>
    <source>
        <strain evidence="2">CBS 7786</strain>
    </source>
</reference>
<sequence>MSRPISTSDHLDADDAAMLLLTTGISKAYQRLDYMIIRNFIGGALVSVGGLVTLLVKGGCDGLSETNPAVVQLLLGLVFPIGLVMSTLTGGELSTGNILFLSIALLQRKIPLWRSVNCFLVSFFANLAGSLFYLVIAHYGNILSAEPYKAGTIVFATDKVLMPSASTVFVRAIGCNWLICIGVYTAFLSRTVVSRVICIWIPIFTFVAVGFENSVANMFLVPIGMINGAPISVGLFIWKSLILSTVGNMVGGGFFVALVYWYLYVFPTDVAKDEIDMGNESVLPITETSVGPPITKMVSRAIRVTDSMEALNRRDRNFHDSVSHDGNSVSPTDASRSGANSDTDEKAE</sequence>
<dbReference type="EMBL" id="MU971449">
    <property type="protein sequence ID" value="KAK9234781.1"/>
    <property type="molecule type" value="Genomic_DNA"/>
</dbReference>
<proteinExistence type="predicted"/>
<protein>
    <submittedName>
        <fullName evidence="1">Formate/nitrite transporter-domain-containing protein</fullName>
    </submittedName>
</protein>
<keyword evidence="2" id="KW-1185">Reference proteome</keyword>
<accession>A0ACC3ST51</accession>